<proteinExistence type="predicted"/>
<sequence>MASVSVRKTFVVLNSRARDIKFIQQRALHMSLSLKGQDIKSIENDKETSSDTDEFRVYQIEGLKRTSSVRRAERWSKRVPPPRYRSMSTEQDWTDVWPTASTFKWSAVPFPVRQGYVENSSENEGVIPSKYANLELMKGPNFLHLTPAHVQKHCKAIKHFCTKWPEGLETDEQCQKHFPVESVTSDYIYAGPSLTDDRARVASIKFKLSDLKLDYHARDKFVRLVGDRYNPETDDVFFESNRCPLKSQNLEYVKFLLTAVYFESWKNESWEQGKQLSDMETYVWNHNKSHKTCMSLLASIQAKDKTTEGELGKLNYLPENEVDTSVICGLPEVQQYKVAVETLFNVGENMETLNAYKMAVEKLLNFKSDV</sequence>
<reference evidence="2" key="1">
    <citation type="journal article" date="2023" name="G3 (Bethesda)">
        <title>A reference genome for the long-term kleptoplast-retaining sea slug Elysia crispata morphotype clarki.</title>
        <authorList>
            <person name="Eastman K.E."/>
            <person name="Pendleton A.L."/>
            <person name="Shaikh M.A."/>
            <person name="Suttiyut T."/>
            <person name="Ogas R."/>
            <person name="Tomko P."/>
            <person name="Gavelis G."/>
            <person name="Widhalm J.R."/>
            <person name="Wisecaver J.H."/>
        </authorList>
    </citation>
    <scope>NUCLEOTIDE SEQUENCE</scope>
    <source>
        <strain evidence="2">ECLA1</strain>
    </source>
</reference>
<dbReference type="EMBL" id="JAWDGP010000216">
    <property type="protein sequence ID" value="KAK3802813.1"/>
    <property type="molecule type" value="Genomic_DNA"/>
</dbReference>
<keyword evidence="3" id="KW-1185">Reference proteome</keyword>
<dbReference type="InterPro" id="IPR019349">
    <property type="entry name" value="Ribosomal_mS35_mit"/>
</dbReference>
<dbReference type="Proteomes" id="UP001283361">
    <property type="component" value="Unassembled WGS sequence"/>
</dbReference>
<feature type="domain" description="Small ribosomal subunit protein mS35 mitochondrial conserved" evidence="1">
    <location>
        <begin position="197"/>
        <end position="266"/>
    </location>
</feature>
<dbReference type="PANTHER" id="PTHR13490:SF0">
    <property type="entry name" value="SMALL RIBOSOMAL SUBUNIT PROTEIN MS35"/>
    <property type="match status" value="1"/>
</dbReference>
<dbReference type="GO" id="GO:0032543">
    <property type="term" value="P:mitochondrial translation"/>
    <property type="evidence" value="ECO:0007669"/>
    <property type="project" value="InterPro"/>
</dbReference>
<protein>
    <recommendedName>
        <fullName evidence="1">Small ribosomal subunit protein mS35 mitochondrial conserved domain-containing protein</fullName>
    </recommendedName>
</protein>
<evidence type="ECO:0000313" key="2">
    <source>
        <dbReference type="EMBL" id="KAK3802813.1"/>
    </source>
</evidence>
<dbReference type="AlphaFoldDB" id="A0AAE1EEB1"/>
<gene>
    <name evidence="2" type="ORF">RRG08_012325</name>
</gene>
<dbReference type="Pfam" id="PF10213">
    <property type="entry name" value="MRP-S28"/>
    <property type="match status" value="1"/>
</dbReference>
<dbReference type="PANTHER" id="PTHR13490">
    <property type="entry name" value="MITOCHONDRIAL 28S RIBOSOMAL PROTEIN S28"/>
    <property type="match status" value="1"/>
</dbReference>
<comment type="caution">
    <text evidence="2">The sequence shown here is derived from an EMBL/GenBank/DDBJ whole genome shotgun (WGS) entry which is preliminary data.</text>
</comment>
<accession>A0AAE1EEB1</accession>
<evidence type="ECO:0000259" key="1">
    <source>
        <dbReference type="Pfam" id="PF10213"/>
    </source>
</evidence>
<organism evidence="2 3">
    <name type="scientific">Elysia crispata</name>
    <name type="common">lettuce slug</name>
    <dbReference type="NCBI Taxonomy" id="231223"/>
    <lineage>
        <taxon>Eukaryota</taxon>
        <taxon>Metazoa</taxon>
        <taxon>Spiralia</taxon>
        <taxon>Lophotrochozoa</taxon>
        <taxon>Mollusca</taxon>
        <taxon>Gastropoda</taxon>
        <taxon>Heterobranchia</taxon>
        <taxon>Euthyneura</taxon>
        <taxon>Panpulmonata</taxon>
        <taxon>Sacoglossa</taxon>
        <taxon>Placobranchoidea</taxon>
        <taxon>Plakobranchidae</taxon>
        <taxon>Elysia</taxon>
    </lineage>
</organism>
<dbReference type="GO" id="GO:0005763">
    <property type="term" value="C:mitochondrial small ribosomal subunit"/>
    <property type="evidence" value="ECO:0007669"/>
    <property type="project" value="TreeGrafter"/>
</dbReference>
<dbReference type="InterPro" id="IPR039848">
    <property type="entry name" value="Ribosomal_mS35_mt"/>
</dbReference>
<name>A0AAE1EEB1_9GAST</name>
<evidence type="ECO:0000313" key="3">
    <source>
        <dbReference type="Proteomes" id="UP001283361"/>
    </source>
</evidence>
<dbReference type="GO" id="GO:0003735">
    <property type="term" value="F:structural constituent of ribosome"/>
    <property type="evidence" value="ECO:0007669"/>
    <property type="project" value="InterPro"/>
</dbReference>